<evidence type="ECO:0000256" key="6">
    <source>
        <dbReference type="ARBA" id="ARBA00022695"/>
    </source>
</evidence>
<keyword evidence="9 13" id="KW-0779">Telomere</keyword>
<dbReference type="Gene3D" id="3.30.70.2630">
    <property type="match status" value="1"/>
</dbReference>
<dbReference type="PRINTS" id="PR01365">
    <property type="entry name" value="TELOMERASERT"/>
</dbReference>
<keyword evidence="10 13" id="KW-0695">RNA-directed DNA polymerase</keyword>
<evidence type="ECO:0000256" key="9">
    <source>
        <dbReference type="ARBA" id="ARBA00022895"/>
    </source>
</evidence>
<dbReference type="InterPro" id="IPR049139">
    <property type="entry name" value="TERT_C"/>
</dbReference>
<keyword evidence="7 13" id="KW-0479">Metal-binding</keyword>
<reference evidence="15" key="1">
    <citation type="journal article" date="2015" name="Plant J.">
        <title>Characterisation of an unusual telomere motif (TTTTTTAGGG)n in the plant Cestrum elegans (Solanaceae), a species with a large genome.</title>
        <authorList>
            <person name="Peska V."/>
            <person name="Fajkus P."/>
            <person name="Fojtova M."/>
            <person name="Dvorackova M."/>
            <person name="Hapala J."/>
            <person name="Dvoracek V."/>
            <person name="Polanska P."/>
            <person name="Leitch A.R."/>
            <person name="Sykorova E."/>
            <person name="Fajkus J."/>
        </authorList>
    </citation>
    <scope>NUCLEOTIDE SEQUENCE</scope>
    <source>
        <tissue evidence="15">Callus</tissue>
    </source>
</reference>
<comment type="catalytic activity">
    <reaction evidence="12 13">
        <text>DNA(n) + a 2'-deoxyribonucleoside 5'-triphosphate = DNA(n+1) + diphosphate</text>
        <dbReference type="Rhea" id="RHEA:22508"/>
        <dbReference type="Rhea" id="RHEA-COMP:17339"/>
        <dbReference type="Rhea" id="RHEA-COMP:17340"/>
        <dbReference type="ChEBI" id="CHEBI:33019"/>
        <dbReference type="ChEBI" id="CHEBI:61560"/>
        <dbReference type="ChEBI" id="CHEBI:173112"/>
        <dbReference type="EC" id="2.7.7.49"/>
    </reaction>
</comment>
<dbReference type="GO" id="GO:0046872">
    <property type="term" value="F:metal ion binding"/>
    <property type="evidence" value="ECO:0007669"/>
    <property type="project" value="UniProtKB-KW"/>
</dbReference>
<evidence type="ECO:0000256" key="4">
    <source>
        <dbReference type="ARBA" id="ARBA00022454"/>
    </source>
</evidence>
<comment type="function">
    <text evidence="13">Telomerase is a ribonucleoprotein enzyme essential for the replication of chromosome termini in most eukaryotes. It elongates telomeres. It is a reverse transcriptase that adds simple sequence repeats to chromosome ends by copying a template sequence within the RNA component of the enzyme.</text>
</comment>
<dbReference type="SMART" id="SM00975">
    <property type="entry name" value="Telomerase_RBD"/>
    <property type="match status" value="1"/>
</dbReference>
<evidence type="ECO:0000256" key="10">
    <source>
        <dbReference type="ARBA" id="ARBA00022918"/>
    </source>
</evidence>
<dbReference type="GO" id="GO:0000333">
    <property type="term" value="C:telomerase catalytic core complex"/>
    <property type="evidence" value="ECO:0007669"/>
    <property type="project" value="TreeGrafter"/>
</dbReference>
<dbReference type="InterPro" id="IPR000477">
    <property type="entry name" value="RT_dom"/>
</dbReference>
<dbReference type="PANTHER" id="PTHR12066">
    <property type="entry name" value="TELOMERASE REVERSE TRANSCRIPTASE"/>
    <property type="match status" value="1"/>
</dbReference>
<dbReference type="Pfam" id="PF21399">
    <property type="entry name" value="TERT_C"/>
    <property type="match status" value="1"/>
</dbReference>
<evidence type="ECO:0000313" key="15">
    <source>
        <dbReference type="EMBL" id="AKC35226.1"/>
    </source>
</evidence>
<gene>
    <name evidence="15" type="primary">TERT</name>
</gene>
<evidence type="ECO:0000256" key="5">
    <source>
        <dbReference type="ARBA" id="ARBA00022679"/>
    </source>
</evidence>
<dbReference type="Gene3D" id="1.10.132.70">
    <property type="match status" value="1"/>
</dbReference>
<dbReference type="CDD" id="cd01648">
    <property type="entry name" value="TERT"/>
    <property type="match status" value="1"/>
</dbReference>
<keyword evidence="6 13" id="KW-0548">Nucleotidyltransferase</keyword>
<keyword evidence="5 13" id="KW-0808">Transferase</keyword>
<evidence type="ECO:0000256" key="3">
    <source>
        <dbReference type="ARBA" id="ARBA00016182"/>
    </source>
</evidence>
<protein>
    <recommendedName>
        <fullName evidence="3 13">Telomerase reverse transcriptase</fullName>
        <ecNumber evidence="2 13">2.7.7.49</ecNumber>
    </recommendedName>
    <alternativeName>
        <fullName evidence="13">Telomerase catalytic subunit</fullName>
    </alternativeName>
</protein>
<dbReference type="InterPro" id="IPR043502">
    <property type="entry name" value="DNA/RNA_pol_sf"/>
</dbReference>
<proteinExistence type="evidence at transcript level"/>
<dbReference type="Pfam" id="PF12009">
    <property type="entry name" value="Telomerase_RBD"/>
    <property type="match status" value="1"/>
</dbReference>
<dbReference type="EC" id="2.7.7.49" evidence="2 13"/>
<dbReference type="PANTHER" id="PTHR12066:SF0">
    <property type="entry name" value="TELOMERASE REVERSE TRANSCRIPTASE"/>
    <property type="match status" value="1"/>
</dbReference>
<evidence type="ECO:0000259" key="14">
    <source>
        <dbReference type="PROSITE" id="PS50878"/>
    </source>
</evidence>
<dbReference type="Pfam" id="PF00078">
    <property type="entry name" value="RVT_1"/>
    <property type="match status" value="1"/>
</dbReference>
<keyword evidence="8 13" id="KW-0460">Magnesium</keyword>
<comment type="subcellular location">
    <subcellularLocation>
        <location evidence="13">Nucleus</location>
    </subcellularLocation>
    <subcellularLocation>
        <location evidence="13">Chromosome</location>
        <location evidence="13">Telomere</location>
    </subcellularLocation>
</comment>
<organism evidence="15">
    <name type="scientific">Cestrum elegans</name>
    <name type="common">Red cestrum</name>
    <name type="synonym">Habrothamnus elegans</name>
    <dbReference type="NCBI Taxonomy" id="103475"/>
    <lineage>
        <taxon>Eukaryota</taxon>
        <taxon>Viridiplantae</taxon>
        <taxon>Streptophyta</taxon>
        <taxon>Embryophyta</taxon>
        <taxon>Tracheophyta</taxon>
        <taxon>Spermatophyta</taxon>
        <taxon>Magnoliopsida</taxon>
        <taxon>eudicotyledons</taxon>
        <taxon>Gunneridae</taxon>
        <taxon>Pentapetalae</taxon>
        <taxon>asterids</taxon>
        <taxon>lamiids</taxon>
        <taxon>Solanales</taxon>
        <taxon>Solanaceae</taxon>
        <taxon>Cestroideae</taxon>
        <taxon>Cestreae</taxon>
        <taxon>Cestrum</taxon>
    </lineage>
</organism>
<feature type="non-terminal residue" evidence="15">
    <location>
        <position position="1"/>
    </location>
</feature>
<dbReference type="SUPFAM" id="SSF56672">
    <property type="entry name" value="DNA/RNA polymerases"/>
    <property type="match status" value="1"/>
</dbReference>
<comment type="similarity">
    <text evidence="1 13">Belongs to the reverse transcriptase family. Telomerase subfamily.</text>
</comment>
<evidence type="ECO:0000256" key="2">
    <source>
        <dbReference type="ARBA" id="ARBA00012493"/>
    </source>
</evidence>
<keyword evidence="11 13" id="KW-0539">Nucleus</keyword>
<dbReference type="InterPro" id="IPR003545">
    <property type="entry name" value="Telomerase_RT"/>
</dbReference>
<keyword evidence="4 13" id="KW-0158">Chromosome</keyword>
<dbReference type="GO" id="GO:0070034">
    <property type="term" value="F:telomerase RNA binding"/>
    <property type="evidence" value="ECO:0007669"/>
    <property type="project" value="TreeGrafter"/>
</dbReference>
<evidence type="ECO:0000256" key="11">
    <source>
        <dbReference type="ARBA" id="ARBA00023242"/>
    </source>
</evidence>
<feature type="domain" description="Reverse transcriptase" evidence="14">
    <location>
        <begin position="398"/>
        <end position="748"/>
    </location>
</feature>
<name>A0A0E3TJK9_CESEL</name>
<accession>A0A0E3TJK9</accession>
<dbReference type="InterPro" id="IPR021891">
    <property type="entry name" value="Telomerase_RBD"/>
</dbReference>
<evidence type="ECO:0000256" key="8">
    <source>
        <dbReference type="ARBA" id="ARBA00022842"/>
    </source>
</evidence>
<dbReference type="GO" id="GO:0042162">
    <property type="term" value="F:telomeric DNA binding"/>
    <property type="evidence" value="ECO:0007669"/>
    <property type="project" value="TreeGrafter"/>
</dbReference>
<dbReference type="EMBL" id="KM573821">
    <property type="protein sequence ID" value="AKC35226.1"/>
    <property type="molecule type" value="mRNA"/>
</dbReference>
<sequence>PLSHNKHHQVAGFPIEFRKKRNVVEVHSSRRKKSNKPAEAISVCMEVLPSGEAQCYSSTLTPVCGKRKRPFKWQRQRKRRLHNAQEEHSLIHPESRKTDARCSCCLVLQTLKKGKDKDQISKKSMFYKMKSCSSMLPSNHILNSLVPHSSEATRLFNEIFGSVGDHIVPCMHNSNCSLNSSCLYHSIIKLLKTLIRKVRHCQHLRLLEKHCSVPSLDQCIGNTSAKMSEDQVNEPEQSSLAKDCTKRHTSSPLEPTKCYCLKKQVTGFIWAVCRSVVPIKLLGTPNWRVLQANISKLVNLRRFEKFSLKQAMRNVKLSQYPLLSDECSALLKQKVLEGWIFWLFSSFIMPLVQANFYVTETQHEKNEVFYYRKSTWTNIISEAVTSLRDQGYQESDVASVREIMKNRLFGFSRVRFCPKERGVRMLANLKAPVRLPVSLPLQSRGLRKVCFGRHIKYVYYKPVNEVLKDWHLVLKHVVANKPEVLGSSVFNYNDVYRRLVPFLLLLKSHLSLKPGAFFFVADVKRAFDSVDQEKLLKVLDDLDLEDEYSLRKVFQVLCINKSLCNISSWTLKSKENVGCLTAHSLPGVLVNRQVQVRKVRKQQLISVLKEHIKRNVLQVGDQFFLQSVGIPQGSVLSPLLCSLYYGHLEKSVLFPFLEDACQPSPGFPSEECSDPKYMLLRFIDDFLFISTSKEQASRFFSRLKRGIRAYNCEMNDQKFGSNFVLGLCPDRLYVGDGTSFLRWSGLFINCSTLEIQADYTGFLNGPLSSALTVGWLKKPGRELKSKLCTFLRTKCHALFYDSNINSAVVVRLNIYQQFLLCAMKFHCYVYAVFSLYRFNAKFYADAVAKSLRYMKGLIKRTMLSFNTGSDIRPILAVGNDEIEWLGLTAYIRVLKRKESRYKELLRMLGSKVRALRKLESSSPVLLDATNDKRSSVLWQIKY</sequence>
<evidence type="ECO:0000256" key="1">
    <source>
        <dbReference type="ARBA" id="ARBA00008001"/>
    </source>
</evidence>
<dbReference type="GO" id="GO:0003720">
    <property type="term" value="F:telomerase activity"/>
    <property type="evidence" value="ECO:0007669"/>
    <property type="project" value="InterPro"/>
</dbReference>
<dbReference type="Gene3D" id="1.10.357.90">
    <property type="match status" value="1"/>
</dbReference>
<dbReference type="GO" id="GO:0000781">
    <property type="term" value="C:chromosome, telomeric region"/>
    <property type="evidence" value="ECO:0007669"/>
    <property type="project" value="UniProtKB-SubCell"/>
</dbReference>
<evidence type="ECO:0000256" key="13">
    <source>
        <dbReference type="RuleBase" id="RU365061"/>
    </source>
</evidence>
<dbReference type="AlphaFoldDB" id="A0A0E3TJK9"/>
<dbReference type="GO" id="GO:0007004">
    <property type="term" value="P:telomere maintenance via telomerase"/>
    <property type="evidence" value="ECO:0007669"/>
    <property type="project" value="TreeGrafter"/>
</dbReference>
<evidence type="ECO:0000256" key="12">
    <source>
        <dbReference type="ARBA" id="ARBA00048173"/>
    </source>
</evidence>
<evidence type="ECO:0000256" key="7">
    <source>
        <dbReference type="ARBA" id="ARBA00022723"/>
    </source>
</evidence>
<dbReference type="PROSITE" id="PS50878">
    <property type="entry name" value="RT_POL"/>
    <property type="match status" value="1"/>
</dbReference>